<keyword evidence="7" id="KW-0630">Potassium</keyword>
<protein>
    <recommendedName>
        <fullName evidence="15">Chloroplast envelope membrane protein</fullName>
    </recommendedName>
</protein>
<keyword evidence="6" id="KW-0375">Hydrogen ion transport</keyword>
<dbReference type="PANTHER" id="PTHR33650:SF1">
    <property type="entry name" value="CHLOROPLAST ENVELOPE MEMBRANE PROTEIN"/>
    <property type="match status" value="1"/>
</dbReference>
<dbReference type="AlphaFoldDB" id="A0A8J6D4T4"/>
<organism evidence="13 14">
    <name type="scientific">Gossypium anomalum</name>
    <dbReference type="NCBI Taxonomy" id="47600"/>
    <lineage>
        <taxon>Eukaryota</taxon>
        <taxon>Viridiplantae</taxon>
        <taxon>Streptophyta</taxon>
        <taxon>Embryophyta</taxon>
        <taxon>Tracheophyta</taxon>
        <taxon>Spermatophyta</taxon>
        <taxon>Magnoliopsida</taxon>
        <taxon>eudicotyledons</taxon>
        <taxon>Gunneridae</taxon>
        <taxon>Pentapetalae</taxon>
        <taxon>rosids</taxon>
        <taxon>malvids</taxon>
        <taxon>Malvales</taxon>
        <taxon>Malvaceae</taxon>
        <taxon>Malvoideae</taxon>
        <taxon>Gossypium</taxon>
    </lineage>
</organism>
<evidence type="ECO:0000256" key="11">
    <source>
        <dbReference type="ARBA" id="ARBA00043980"/>
    </source>
</evidence>
<evidence type="ECO:0000256" key="7">
    <source>
        <dbReference type="ARBA" id="ARBA00022958"/>
    </source>
</evidence>
<evidence type="ECO:0000256" key="10">
    <source>
        <dbReference type="ARBA" id="ARBA00023136"/>
    </source>
</evidence>
<dbReference type="GO" id="GO:0015297">
    <property type="term" value="F:antiporter activity"/>
    <property type="evidence" value="ECO:0007669"/>
    <property type="project" value="UniProtKB-KW"/>
</dbReference>
<accession>A0A8J6D4T4</accession>
<keyword evidence="14" id="KW-1185">Reference proteome</keyword>
<dbReference type="Proteomes" id="UP000701853">
    <property type="component" value="Chromosome 5"/>
</dbReference>
<evidence type="ECO:0000313" key="14">
    <source>
        <dbReference type="Proteomes" id="UP000701853"/>
    </source>
</evidence>
<evidence type="ECO:0000256" key="2">
    <source>
        <dbReference type="ARBA" id="ARBA00022448"/>
    </source>
</evidence>
<evidence type="ECO:0000256" key="9">
    <source>
        <dbReference type="ARBA" id="ARBA00023065"/>
    </source>
</evidence>
<dbReference type="GO" id="GO:0016020">
    <property type="term" value="C:membrane"/>
    <property type="evidence" value="ECO:0007669"/>
    <property type="project" value="UniProtKB-SubCell"/>
</dbReference>
<comment type="similarity">
    <text evidence="11">Belongs to the CemA family.</text>
</comment>
<sequence>MTTSTVYFCHNLKLPLTSLFSVAWRNQPSFFVRFSSKRKRFCGFVANAENDNNEYSRKRKTSWWGRFFFEDEGNWLGLKDDDMVEEVGDVLSDSEEDEDLLGGGKFEAWKRRAEAIIELREAQEDMRNEESRRWEDWIVVADGDDNKLGSANDWDDGGGGGGLGLGVGEENGNGLVRSVRDLVIGRGDEDVLYEDRVFRYASFNSASYFRISVDLLVYTLSLAKFLAALLIVPLALDFVVHDFVLMPFLDRYVKTVPLAAEILDVRRNQKLEMVKQLQVEKARFRFEVEIGKSPPLSDEELWWELRRKALDLRDEFRLENRKAFANIWSDMVFGISLFLVLHLNQSKVNIPSQFLHDGFPTSNITVLVALLKFAGYKIISNISDTGKAFLIILITDIFLGIAYDWHICRYHSESGWQTLLEIIVEHYGLQVDQSAITIFVCLIPVVIDACVKLWIRACSKFSLLSQFWCSCSSFFPGYPQEFQIYSGK</sequence>
<gene>
    <name evidence="13" type="ORF">CXB51_013537</name>
</gene>
<evidence type="ECO:0000256" key="4">
    <source>
        <dbReference type="ARBA" id="ARBA00022538"/>
    </source>
</evidence>
<dbReference type="GO" id="GO:1902600">
    <property type="term" value="P:proton transmembrane transport"/>
    <property type="evidence" value="ECO:0007669"/>
    <property type="project" value="UniProtKB-KW"/>
</dbReference>
<keyword evidence="8 12" id="KW-1133">Transmembrane helix</keyword>
<evidence type="ECO:0000256" key="12">
    <source>
        <dbReference type="SAM" id="Phobius"/>
    </source>
</evidence>
<evidence type="ECO:0000256" key="1">
    <source>
        <dbReference type="ARBA" id="ARBA00004141"/>
    </source>
</evidence>
<dbReference type="InterPro" id="IPR004282">
    <property type="entry name" value="CemA"/>
</dbReference>
<dbReference type="OrthoDB" id="1748043at2759"/>
<keyword evidence="3" id="KW-0050">Antiport</keyword>
<feature type="transmembrane region" description="Helical" evidence="12">
    <location>
        <begin position="358"/>
        <end position="376"/>
    </location>
</feature>
<evidence type="ECO:0000256" key="5">
    <source>
        <dbReference type="ARBA" id="ARBA00022692"/>
    </source>
</evidence>
<dbReference type="GO" id="GO:0006813">
    <property type="term" value="P:potassium ion transport"/>
    <property type="evidence" value="ECO:0007669"/>
    <property type="project" value="UniProtKB-KW"/>
</dbReference>
<dbReference type="EMBL" id="JAHUZN010000005">
    <property type="protein sequence ID" value="KAG8495789.1"/>
    <property type="molecule type" value="Genomic_DNA"/>
</dbReference>
<evidence type="ECO:0008006" key="15">
    <source>
        <dbReference type="Google" id="ProtNLM"/>
    </source>
</evidence>
<feature type="transmembrane region" description="Helical" evidence="12">
    <location>
        <begin position="215"/>
        <end position="236"/>
    </location>
</feature>
<comment type="caution">
    <text evidence="13">The sequence shown here is derived from an EMBL/GenBank/DDBJ whole genome shotgun (WGS) entry which is preliminary data.</text>
</comment>
<feature type="transmembrane region" description="Helical" evidence="12">
    <location>
        <begin position="323"/>
        <end position="343"/>
    </location>
</feature>
<evidence type="ECO:0000256" key="6">
    <source>
        <dbReference type="ARBA" id="ARBA00022781"/>
    </source>
</evidence>
<proteinExistence type="inferred from homology"/>
<comment type="subcellular location">
    <subcellularLocation>
        <location evidence="1">Membrane</location>
        <topology evidence="1">Multi-pass membrane protein</topology>
    </subcellularLocation>
</comment>
<evidence type="ECO:0000256" key="3">
    <source>
        <dbReference type="ARBA" id="ARBA00022449"/>
    </source>
</evidence>
<evidence type="ECO:0000256" key="8">
    <source>
        <dbReference type="ARBA" id="ARBA00022989"/>
    </source>
</evidence>
<dbReference type="Pfam" id="PF03040">
    <property type="entry name" value="CemA"/>
    <property type="match status" value="1"/>
</dbReference>
<name>A0A8J6D4T4_9ROSI</name>
<keyword evidence="9" id="KW-0406">Ion transport</keyword>
<reference evidence="13 14" key="1">
    <citation type="journal article" date="2021" name="bioRxiv">
        <title>The Gossypium anomalum genome as a resource for cotton improvement and evolutionary analysis of hybrid incompatibility.</title>
        <authorList>
            <person name="Grover C.E."/>
            <person name="Yuan D."/>
            <person name="Arick M.A."/>
            <person name="Miller E.R."/>
            <person name="Hu G."/>
            <person name="Peterson D.G."/>
            <person name="Wendel J.F."/>
            <person name="Udall J.A."/>
        </authorList>
    </citation>
    <scope>NUCLEOTIDE SEQUENCE [LARGE SCALE GENOMIC DNA]</scope>
    <source>
        <strain evidence="13">JFW-Udall</strain>
        <tissue evidence="13">Leaf</tissue>
    </source>
</reference>
<keyword evidence="4" id="KW-0633">Potassium transport</keyword>
<evidence type="ECO:0000313" key="13">
    <source>
        <dbReference type="EMBL" id="KAG8495789.1"/>
    </source>
</evidence>
<keyword evidence="10 12" id="KW-0472">Membrane</keyword>
<feature type="transmembrane region" description="Helical" evidence="12">
    <location>
        <begin position="388"/>
        <end position="407"/>
    </location>
</feature>
<dbReference type="PANTHER" id="PTHR33650">
    <property type="entry name" value="CHLOROPLAST ENVELOPE MEMBRANE PROTEIN-RELATED"/>
    <property type="match status" value="1"/>
</dbReference>
<feature type="transmembrane region" description="Helical" evidence="12">
    <location>
        <begin position="435"/>
        <end position="455"/>
    </location>
</feature>
<keyword evidence="2" id="KW-0813">Transport</keyword>
<keyword evidence="5 12" id="KW-0812">Transmembrane</keyword>